<dbReference type="AlphaFoldDB" id="A0A545SXG6"/>
<keyword evidence="5" id="KW-1185">Reference proteome</keyword>
<dbReference type="InterPro" id="IPR016181">
    <property type="entry name" value="Acyl_CoA_acyltransferase"/>
</dbReference>
<gene>
    <name evidence="4" type="ORF">FKG94_22970</name>
</gene>
<dbReference type="Proteomes" id="UP000319732">
    <property type="component" value="Unassembled WGS sequence"/>
</dbReference>
<dbReference type="InterPro" id="IPR050680">
    <property type="entry name" value="YpeA/RimI_acetyltransf"/>
</dbReference>
<keyword evidence="2 4" id="KW-0012">Acyltransferase</keyword>
<sequence length="140" mass="15604">MRIRQYDANDKDDVILLWTQCGLIVPHNDPAKDIDRKLKVGSDLFLVGVNGESEIVATVMGGYDGHRGWINYLAVKPSQQRKGYGRLIMQAVETLIRNRGCPKINLQVRAGNQAVIAFYTAIGYGDDHVIGLGKRLEHDV</sequence>
<name>A0A545SXG6_9GAMM</name>
<dbReference type="OrthoDB" id="1821130at2"/>
<protein>
    <submittedName>
        <fullName evidence="4">GNAT family acetyltransferase</fullName>
        <ecNumber evidence="4">2.3.1.-</ecNumber>
    </submittedName>
</protein>
<dbReference type="GO" id="GO:0016747">
    <property type="term" value="F:acyltransferase activity, transferring groups other than amino-acyl groups"/>
    <property type="evidence" value="ECO:0007669"/>
    <property type="project" value="InterPro"/>
</dbReference>
<dbReference type="EC" id="2.3.1.-" evidence="4"/>
<evidence type="ECO:0000313" key="4">
    <source>
        <dbReference type="EMBL" id="TQV69658.1"/>
    </source>
</evidence>
<keyword evidence="1 4" id="KW-0808">Transferase</keyword>
<evidence type="ECO:0000256" key="1">
    <source>
        <dbReference type="ARBA" id="ARBA00022679"/>
    </source>
</evidence>
<proteinExistence type="predicted"/>
<dbReference type="NCBIfam" id="NF002959">
    <property type="entry name" value="PRK03624.1"/>
    <property type="match status" value="1"/>
</dbReference>
<evidence type="ECO:0000259" key="3">
    <source>
        <dbReference type="PROSITE" id="PS51186"/>
    </source>
</evidence>
<comment type="caution">
    <text evidence="4">The sequence shown here is derived from an EMBL/GenBank/DDBJ whole genome shotgun (WGS) entry which is preliminary data.</text>
</comment>
<dbReference type="PANTHER" id="PTHR43420">
    <property type="entry name" value="ACETYLTRANSFERASE"/>
    <property type="match status" value="1"/>
</dbReference>
<dbReference type="PROSITE" id="PS51186">
    <property type="entry name" value="GNAT"/>
    <property type="match status" value="1"/>
</dbReference>
<dbReference type="RefSeq" id="WP_142929297.1">
    <property type="nucleotide sequence ID" value="NZ_ML660105.1"/>
</dbReference>
<dbReference type="Pfam" id="PF00583">
    <property type="entry name" value="Acetyltransf_1"/>
    <property type="match status" value="1"/>
</dbReference>
<dbReference type="InterPro" id="IPR000182">
    <property type="entry name" value="GNAT_dom"/>
</dbReference>
<dbReference type="CDD" id="cd04301">
    <property type="entry name" value="NAT_SF"/>
    <property type="match status" value="1"/>
</dbReference>
<dbReference type="EMBL" id="VHSG01000027">
    <property type="protein sequence ID" value="TQV69658.1"/>
    <property type="molecule type" value="Genomic_DNA"/>
</dbReference>
<dbReference type="Gene3D" id="3.40.630.30">
    <property type="match status" value="1"/>
</dbReference>
<reference evidence="4 5" key="1">
    <citation type="submission" date="2019-06" db="EMBL/GenBank/DDBJ databases">
        <title>Whole genome sequence for Cellvibrionaceae sp. R142.</title>
        <authorList>
            <person name="Wang G."/>
        </authorList>
    </citation>
    <scope>NUCLEOTIDE SEQUENCE [LARGE SCALE GENOMIC DNA]</scope>
    <source>
        <strain evidence="4 5">R142</strain>
    </source>
</reference>
<feature type="domain" description="N-acetyltransferase" evidence="3">
    <location>
        <begin position="1"/>
        <end position="140"/>
    </location>
</feature>
<dbReference type="PANTHER" id="PTHR43420:SF12">
    <property type="entry name" value="N-ACETYLTRANSFERASE DOMAIN-CONTAINING PROTEIN"/>
    <property type="match status" value="1"/>
</dbReference>
<evidence type="ECO:0000256" key="2">
    <source>
        <dbReference type="ARBA" id="ARBA00023315"/>
    </source>
</evidence>
<accession>A0A545SXG6</accession>
<dbReference type="SUPFAM" id="SSF55729">
    <property type="entry name" value="Acyl-CoA N-acyltransferases (Nat)"/>
    <property type="match status" value="1"/>
</dbReference>
<organism evidence="4 5">
    <name type="scientific">Exilibacterium tricleocarpae</name>
    <dbReference type="NCBI Taxonomy" id="2591008"/>
    <lineage>
        <taxon>Bacteria</taxon>
        <taxon>Pseudomonadati</taxon>
        <taxon>Pseudomonadota</taxon>
        <taxon>Gammaproteobacteria</taxon>
        <taxon>Cellvibrionales</taxon>
        <taxon>Cellvibrionaceae</taxon>
        <taxon>Exilibacterium</taxon>
    </lineage>
</organism>
<evidence type="ECO:0000313" key="5">
    <source>
        <dbReference type="Proteomes" id="UP000319732"/>
    </source>
</evidence>